<dbReference type="GO" id="GO:0046872">
    <property type="term" value="F:metal ion binding"/>
    <property type="evidence" value="ECO:0007669"/>
    <property type="project" value="UniProtKB-KW"/>
</dbReference>
<keyword evidence="3" id="KW-0408">Iron</keyword>
<dbReference type="InterPro" id="IPR036909">
    <property type="entry name" value="Cyt_c-like_dom_sf"/>
</dbReference>
<evidence type="ECO:0000256" key="3">
    <source>
        <dbReference type="ARBA" id="ARBA00023004"/>
    </source>
</evidence>
<feature type="domain" description="Cytochrome c" evidence="5">
    <location>
        <begin position="109"/>
        <end position="206"/>
    </location>
</feature>
<dbReference type="InterPro" id="IPR009056">
    <property type="entry name" value="Cyt_c-like_dom"/>
</dbReference>
<dbReference type="EMBL" id="UINC01005341">
    <property type="protein sequence ID" value="SVA20702.1"/>
    <property type="molecule type" value="Genomic_DNA"/>
</dbReference>
<keyword evidence="1" id="KW-0349">Heme</keyword>
<proteinExistence type="predicted"/>
<dbReference type="Gene3D" id="1.10.760.10">
    <property type="entry name" value="Cytochrome c-like domain"/>
    <property type="match status" value="1"/>
</dbReference>
<accession>A0A381TXH0</accession>
<dbReference type="GO" id="GO:0020037">
    <property type="term" value="F:heme binding"/>
    <property type="evidence" value="ECO:0007669"/>
    <property type="project" value="InterPro"/>
</dbReference>
<organism evidence="6">
    <name type="scientific">marine metagenome</name>
    <dbReference type="NCBI Taxonomy" id="408172"/>
    <lineage>
        <taxon>unclassified sequences</taxon>
        <taxon>metagenomes</taxon>
        <taxon>ecological metagenomes</taxon>
    </lineage>
</organism>
<reference evidence="6" key="1">
    <citation type="submission" date="2018-05" db="EMBL/GenBank/DDBJ databases">
        <authorList>
            <person name="Lanie J.A."/>
            <person name="Ng W.-L."/>
            <person name="Kazmierczak K.M."/>
            <person name="Andrzejewski T.M."/>
            <person name="Davidsen T.M."/>
            <person name="Wayne K.J."/>
            <person name="Tettelin H."/>
            <person name="Glass J.I."/>
            <person name="Rusch D."/>
            <person name="Podicherti R."/>
            <person name="Tsui H.-C.T."/>
            <person name="Winkler M.E."/>
        </authorList>
    </citation>
    <scope>NUCLEOTIDE SEQUENCE</scope>
</reference>
<evidence type="ECO:0000313" key="6">
    <source>
        <dbReference type="EMBL" id="SVA20702.1"/>
    </source>
</evidence>
<protein>
    <recommendedName>
        <fullName evidence="5">Cytochrome c domain-containing protein</fullName>
    </recommendedName>
</protein>
<keyword evidence="2" id="KW-0479">Metal-binding</keyword>
<dbReference type="Pfam" id="PF13442">
    <property type="entry name" value="Cytochrome_CBB3"/>
    <property type="match status" value="1"/>
</dbReference>
<dbReference type="SUPFAM" id="SSF46626">
    <property type="entry name" value="Cytochrome c"/>
    <property type="match status" value="1"/>
</dbReference>
<feature type="region of interest" description="Disordered" evidence="4">
    <location>
        <begin position="19"/>
        <end position="45"/>
    </location>
</feature>
<evidence type="ECO:0000256" key="2">
    <source>
        <dbReference type="ARBA" id="ARBA00022723"/>
    </source>
</evidence>
<evidence type="ECO:0000259" key="5">
    <source>
        <dbReference type="PROSITE" id="PS51007"/>
    </source>
</evidence>
<gene>
    <name evidence="6" type="ORF">METZ01_LOCUS73556</name>
</gene>
<dbReference type="GO" id="GO:0009055">
    <property type="term" value="F:electron transfer activity"/>
    <property type="evidence" value="ECO:0007669"/>
    <property type="project" value="InterPro"/>
</dbReference>
<evidence type="ECO:0000256" key="4">
    <source>
        <dbReference type="SAM" id="MobiDB-lite"/>
    </source>
</evidence>
<evidence type="ECO:0000256" key="1">
    <source>
        <dbReference type="ARBA" id="ARBA00022617"/>
    </source>
</evidence>
<name>A0A381TXH0_9ZZZZ</name>
<dbReference type="PROSITE" id="PS51007">
    <property type="entry name" value="CYTC"/>
    <property type="match status" value="1"/>
</dbReference>
<sequence length="256" mass="26109">MPSPEAALTEIPEHLLKRAAAARAAKSGEAPPADTPAEATAATTPAEAPVVAAPAPVVEAVPEPVAPYVAAHHARRKVPWWAASALLLLPLWAFTYVGTLERPPQESTGVLAEGDHVYGARCASCHGATGDGGSGQPLADGEVLVTFPSIADHVVWVVQGSETVGLGNAYGDPGRGRTVAGGMPGWGDVLTKEELLGAVLHERARLSGSDDDVALAEAIDAAVHGGTLDLGGHFDPVTITTQEIDDLLASASGDDH</sequence>
<dbReference type="AlphaFoldDB" id="A0A381TXH0"/>